<proteinExistence type="predicted"/>
<comment type="caution">
    <text evidence="2">The sequence shown here is derived from an EMBL/GenBank/DDBJ whole genome shotgun (WGS) entry which is preliminary data.</text>
</comment>
<dbReference type="EMBL" id="RBXR01000001">
    <property type="protein sequence ID" value="RKT69277.1"/>
    <property type="molecule type" value="Genomic_DNA"/>
</dbReference>
<feature type="transmembrane region" description="Helical" evidence="1">
    <location>
        <begin position="20"/>
        <end position="42"/>
    </location>
</feature>
<feature type="transmembrane region" description="Helical" evidence="1">
    <location>
        <begin position="70"/>
        <end position="95"/>
    </location>
</feature>
<keyword evidence="1" id="KW-1133">Transmembrane helix</keyword>
<reference evidence="2 3" key="1">
    <citation type="submission" date="2018-10" db="EMBL/GenBank/DDBJ databases">
        <title>Sequencing the genomes of 1000 actinobacteria strains.</title>
        <authorList>
            <person name="Klenk H.-P."/>
        </authorList>
    </citation>
    <scope>NUCLEOTIDE SEQUENCE [LARGE SCALE GENOMIC DNA]</scope>
    <source>
        <strain evidence="2 3">DSM 43911</strain>
    </source>
</reference>
<dbReference type="AlphaFoldDB" id="A0A495X5X0"/>
<feature type="transmembrane region" description="Helical" evidence="1">
    <location>
        <begin position="116"/>
        <end position="145"/>
    </location>
</feature>
<dbReference type="RefSeq" id="WP_246029717.1">
    <property type="nucleotide sequence ID" value="NZ_JBIUBA010000002.1"/>
</dbReference>
<organism evidence="2 3">
    <name type="scientific">Saccharothrix variisporea</name>
    <dbReference type="NCBI Taxonomy" id="543527"/>
    <lineage>
        <taxon>Bacteria</taxon>
        <taxon>Bacillati</taxon>
        <taxon>Actinomycetota</taxon>
        <taxon>Actinomycetes</taxon>
        <taxon>Pseudonocardiales</taxon>
        <taxon>Pseudonocardiaceae</taxon>
        <taxon>Saccharothrix</taxon>
    </lineage>
</organism>
<protein>
    <submittedName>
        <fullName evidence="2">ABC-2 type transport system permease protein</fullName>
    </submittedName>
</protein>
<feature type="transmembrane region" description="Helical" evidence="1">
    <location>
        <begin position="230"/>
        <end position="255"/>
    </location>
</feature>
<keyword evidence="1" id="KW-0812">Transmembrane</keyword>
<sequence length="262" mass="26913">MSRLVVAVRVEALKTRRSRVPVATAAAFAFAALVGGLFMFVLQDQRRARSLGLLGAKATLAGAEADWPGYFAMLAQTAAVGGTVLFGLVVVWLFGREFSQGTVKDLLALPTSRTTIVVAKFVVAAGWCLLLTVQLAVLGLAVGAVLGLPGWNAGIALTALLRLLAVAGMTVAVMSPVALAASAGRGYLSGIAAVIATVFLAQVVAALGHGHHFPWSVPALFSGVAGPDRAMPGAIGFGLVALVGIGGVLGTAWWWRDADQDR</sequence>
<feature type="transmembrane region" description="Helical" evidence="1">
    <location>
        <begin position="151"/>
        <end position="174"/>
    </location>
</feature>
<accession>A0A495X5X0</accession>
<keyword evidence="3" id="KW-1185">Reference proteome</keyword>
<feature type="transmembrane region" description="Helical" evidence="1">
    <location>
        <begin position="186"/>
        <end position="210"/>
    </location>
</feature>
<dbReference type="Pfam" id="PF12730">
    <property type="entry name" value="ABC2_membrane_4"/>
    <property type="match status" value="1"/>
</dbReference>
<evidence type="ECO:0000256" key="1">
    <source>
        <dbReference type="SAM" id="Phobius"/>
    </source>
</evidence>
<keyword evidence="1" id="KW-0472">Membrane</keyword>
<dbReference type="PANTHER" id="PTHR37305:SF1">
    <property type="entry name" value="MEMBRANE PROTEIN"/>
    <property type="match status" value="1"/>
</dbReference>
<gene>
    <name evidence="2" type="ORF">DFJ66_2481</name>
</gene>
<name>A0A495X5X0_9PSEU</name>
<evidence type="ECO:0000313" key="2">
    <source>
        <dbReference type="EMBL" id="RKT69277.1"/>
    </source>
</evidence>
<evidence type="ECO:0000313" key="3">
    <source>
        <dbReference type="Proteomes" id="UP000272729"/>
    </source>
</evidence>
<dbReference type="PANTHER" id="PTHR37305">
    <property type="entry name" value="INTEGRAL MEMBRANE PROTEIN-RELATED"/>
    <property type="match status" value="1"/>
</dbReference>
<dbReference type="Proteomes" id="UP000272729">
    <property type="component" value="Unassembled WGS sequence"/>
</dbReference>